<evidence type="ECO:0008006" key="4">
    <source>
        <dbReference type="Google" id="ProtNLM"/>
    </source>
</evidence>
<protein>
    <recommendedName>
        <fullName evidence="4">EpsG family protein</fullName>
    </recommendedName>
</protein>
<sequence>MISIIFGKTKPINYIIVLSFLFVFYWLVHFSLFDRIDAPDQLIGHVLILGVLFFSIFIINFIVKRNKITGTNSFPLLFYVLLTVIFPETLTDANAVFCSFFLLLALRRLISIRSLKDIKLKIFDATLWILIATLFYDWAALFLILVFAAIYFYQPKIRNNWLVPLAAVFTFFMIGESVLILAGKTAFWEDHYRLNFSPNMVYFSYWGHSTKLVCYTLGTMVAGIVAFIKQGKGSVGEMVTIKLIALSFVLGIVMNVLKLSDNVYPIMVTFFPAVVFFTKYIESVRRANIKEIILIASIAIPFAVFFGSLALK</sequence>
<feature type="transmembrane region" description="Helical" evidence="1">
    <location>
        <begin position="160"/>
        <end position="183"/>
    </location>
</feature>
<feature type="transmembrane region" description="Helical" evidence="1">
    <location>
        <begin position="239"/>
        <end position="257"/>
    </location>
</feature>
<gene>
    <name evidence="2" type="ORF">SAMN04488513_101481</name>
</gene>
<accession>A0A1M6BNI2</accession>
<dbReference type="STRING" id="192903.SAMN04488513_101481"/>
<feature type="transmembrane region" description="Helical" evidence="1">
    <location>
        <begin position="126"/>
        <end position="153"/>
    </location>
</feature>
<dbReference type="EMBL" id="FQYU01000001">
    <property type="protein sequence ID" value="SHI50236.1"/>
    <property type="molecule type" value="Genomic_DNA"/>
</dbReference>
<feature type="transmembrane region" description="Helical" evidence="1">
    <location>
        <begin position="203"/>
        <end position="227"/>
    </location>
</feature>
<proteinExistence type="predicted"/>
<keyword evidence="3" id="KW-1185">Reference proteome</keyword>
<evidence type="ECO:0000313" key="2">
    <source>
        <dbReference type="EMBL" id="SHI50236.1"/>
    </source>
</evidence>
<dbReference type="AlphaFoldDB" id="A0A1M6BNI2"/>
<dbReference type="OrthoDB" id="1439867at2"/>
<feature type="transmembrane region" description="Helical" evidence="1">
    <location>
        <begin position="263"/>
        <end position="281"/>
    </location>
</feature>
<dbReference type="RefSeq" id="WP_072987901.1">
    <property type="nucleotide sequence ID" value="NZ_FQYU01000001.1"/>
</dbReference>
<keyword evidence="1" id="KW-0812">Transmembrane</keyword>
<organism evidence="2 3">
    <name type="scientific">Pseudozobellia thermophila</name>
    <dbReference type="NCBI Taxonomy" id="192903"/>
    <lineage>
        <taxon>Bacteria</taxon>
        <taxon>Pseudomonadati</taxon>
        <taxon>Bacteroidota</taxon>
        <taxon>Flavobacteriia</taxon>
        <taxon>Flavobacteriales</taxon>
        <taxon>Flavobacteriaceae</taxon>
        <taxon>Pseudozobellia</taxon>
    </lineage>
</organism>
<feature type="transmembrane region" description="Helical" evidence="1">
    <location>
        <begin position="75"/>
        <end position="106"/>
    </location>
</feature>
<name>A0A1M6BNI2_9FLAO</name>
<feature type="transmembrane region" description="Helical" evidence="1">
    <location>
        <begin position="42"/>
        <end position="63"/>
    </location>
</feature>
<dbReference type="Proteomes" id="UP000184543">
    <property type="component" value="Unassembled WGS sequence"/>
</dbReference>
<keyword evidence="1" id="KW-1133">Transmembrane helix</keyword>
<keyword evidence="1" id="KW-0472">Membrane</keyword>
<feature type="transmembrane region" description="Helical" evidence="1">
    <location>
        <begin position="12"/>
        <end position="30"/>
    </location>
</feature>
<feature type="transmembrane region" description="Helical" evidence="1">
    <location>
        <begin position="293"/>
        <end position="311"/>
    </location>
</feature>
<evidence type="ECO:0000256" key="1">
    <source>
        <dbReference type="SAM" id="Phobius"/>
    </source>
</evidence>
<reference evidence="3" key="1">
    <citation type="submission" date="2016-11" db="EMBL/GenBank/DDBJ databases">
        <authorList>
            <person name="Varghese N."/>
            <person name="Submissions S."/>
        </authorList>
    </citation>
    <scope>NUCLEOTIDE SEQUENCE [LARGE SCALE GENOMIC DNA]</scope>
    <source>
        <strain evidence="3">DSM 19858</strain>
    </source>
</reference>
<evidence type="ECO:0000313" key="3">
    <source>
        <dbReference type="Proteomes" id="UP000184543"/>
    </source>
</evidence>